<proteinExistence type="predicted"/>
<dbReference type="RefSeq" id="WP_367407503.1">
    <property type="nucleotide sequence ID" value="NZ_JARNBH010000019.1"/>
</dbReference>
<evidence type="ECO:0000313" key="2">
    <source>
        <dbReference type="Proteomes" id="UP001307168"/>
    </source>
</evidence>
<accession>A0AAW9NJX4</accession>
<name>A0AAW9NJX4_9BACI</name>
<dbReference type="AlphaFoldDB" id="A0AAW9NJX4"/>
<gene>
    <name evidence="1" type="ORF">P4706_19750</name>
</gene>
<sequence length="66" mass="7568">MLITDTVHPPIASSIKEIQTRTLLVFHSGCAYREKFEQRLYQEKMIPNKIMEFGTKDGIIGCVQLV</sequence>
<reference evidence="1 2" key="1">
    <citation type="submission" date="2023-03" db="EMBL/GenBank/DDBJ databases">
        <title>Bacillus Genome Sequencing.</title>
        <authorList>
            <person name="Dunlap C."/>
        </authorList>
    </citation>
    <scope>NUCLEOTIDE SEQUENCE [LARGE SCALE GENOMIC DNA]</scope>
    <source>
        <strain evidence="1 2">B-41290</strain>
    </source>
</reference>
<evidence type="ECO:0000313" key="1">
    <source>
        <dbReference type="EMBL" id="MEC0275290.1"/>
    </source>
</evidence>
<comment type="caution">
    <text evidence="1">The sequence shown here is derived from an EMBL/GenBank/DDBJ whole genome shotgun (WGS) entry which is preliminary data.</text>
</comment>
<organism evidence="1 2">
    <name type="scientific">Peribacillus castrilensis</name>
    <dbReference type="NCBI Taxonomy" id="2897690"/>
    <lineage>
        <taxon>Bacteria</taxon>
        <taxon>Bacillati</taxon>
        <taxon>Bacillota</taxon>
        <taxon>Bacilli</taxon>
        <taxon>Bacillales</taxon>
        <taxon>Bacillaceae</taxon>
        <taxon>Peribacillus</taxon>
    </lineage>
</organism>
<dbReference type="Proteomes" id="UP001307168">
    <property type="component" value="Unassembled WGS sequence"/>
</dbReference>
<protein>
    <submittedName>
        <fullName evidence="1">Uncharacterized protein</fullName>
    </submittedName>
</protein>
<dbReference type="EMBL" id="JARNBH010000019">
    <property type="protein sequence ID" value="MEC0275290.1"/>
    <property type="molecule type" value="Genomic_DNA"/>
</dbReference>
<keyword evidence="2" id="KW-1185">Reference proteome</keyword>